<dbReference type="AlphaFoldDB" id="A0A427YI07"/>
<dbReference type="STRING" id="1890683.A0A427YI07"/>
<keyword evidence="3 6" id="KW-0812">Transmembrane</keyword>
<dbReference type="EMBL" id="RSCD01000009">
    <property type="protein sequence ID" value="RSH90711.1"/>
    <property type="molecule type" value="Genomic_DNA"/>
</dbReference>
<organism evidence="8 9">
    <name type="scientific">Saitozyma podzolica</name>
    <dbReference type="NCBI Taxonomy" id="1890683"/>
    <lineage>
        <taxon>Eukaryota</taxon>
        <taxon>Fungi</taxon>
        <taxon>Dikarya</taxon>
        <taxon>Basidiomycota</taxon>
        <taxon>Agaricomycotina</taxon>
        <taxon>Tremellomycetes</taxon>
        <taxon>Tremellales</taxon>
        <taxon>Trimorphomycetaceae</taxon>
        <taxon>Saitozyma</taxon>
    </lineage>
</organism>
<feature type="transmembrane region" description="Helical" evidence="6">
    <location>
        <begin position="375"/>
        <end position="393"/>
    </location>
</feature>
<dbReference type="InterPro" id="IPR005828">
    <property type="entry name" value="MFS_sugar_transport-like"/>
</dbReference>
<keyword evidence="5 6" id="KW-0472">Membrane</keyword>
<evidence type="ECO:0000256" key="2">
    <source>
        <dbReference type="ARBA" id="ARBA00010992"/>
    </source>
</evidence>
<dbReference type="PANTHER" id="PTHR48022:SF17">
    <property type="entry name" value="HEXOSE TRANSPORTER"/>
    <property type="match status" value="1"/>
</dbReference>
<gene>
    <name evidence="8" type="ORF">EHS25_009886</name>
</gene>
<evidence type="ECO:0000256" key="5">
    <source>
        <dbReference type="ARBA" id="ARBA00023136"/>
    </source>
</evidence>
<feature type="transmembrane region" description="Helical" evidence="6">
    <location>
        <begin position="448"/>
        <end position="467"/>
    </location>
</feature>
<comment type="similarity">
    <text evidence="2">Belongs to the major facilitator superfamily. Sugar transporter (TC 2.A.1.1) family.</text>
</comment>
<dbReference type="SUPFAM" id="SSF103473">
    <property type="entry name" value="MFS general substrate transporter"/>
    <property type="match status" value="1"/>
</dbReference>
<feature type="transmembrane region" description="Helical" evidence="6">
    <location>
        <begin position="347"/>
        <end position="369"/>
    </location>
</feature>
<comment type="caution">
    <text evidence="8">The sequence shown here is derived from an EMBL/GenBank/DDBJ whole genome shotgun (WGS) entry which is preliminary data.</text>
</comment>
<comment type="subcellular location">
    <subcellularLocation>
        <location evidence="1">Membrane</location>
        <topology evidence="1">Multi-pass membrane protein</topology>
    </subcellularLocation>
</comment>
<evidence type="ECO:0000256" key="3">
    <source>
        <dbReference type="ARBA" id="ARBA00022692"/>
    </source>
</evidence>
<dbReference type="Gene3D" id="1.20.1250.20">
    <property type="entry name" value="MFS general substrate transporter like domains"/>
    <property type="match status" value="1"/>
</dbReference>
<feature type="transmembrane region" description="Helical" evidence="6">
    <location>
        <begin position="101"/>
        <end position="120"/>
    </location>
</feature>
<sequence>MSIYSGMTPRGILIMAFASIGALLFSLTDAKGLDNGWWGTVLGETAFLCHYGDETTVDGVTACTLSTSRQSAGSGIGSAGIMLGCALAVYVNKVFGRKRSLAFLSMLSIIGIVIEMTSALGSSPAGRFGQFIAGKLINSMAMGMACNIIPIYLSETSTASARGSVINMYNLVQITGVIVASASVYAVSTRTDRSAYLIPMGIQLVSPGLILIVYYWLPESPRWLIWVGHQAEAVESAKALFLTESNNFDADEYCSKIAIAFEDEKRFDTGWRDVIRGADLRRTLIATGAQCFQQAQGSSYMTTYIVSFLVGIGVTNYFPVIMGLYMELWVVTVAGSYLPDRFGRRPNIIFPAAINAASLIIVAILTTVYTDPSPAVQKASLALIFIWYFFFGIQGNQAWIISAEVAPTRNREKVLFISSFSGFGVSLIITWVAPYIQDVGYGNLGSKIGFIWGSFSILTVIATYLFLPETRGFSLEQLDYLFENRVPARKFDGYHFDDDILATAPVGNVVLAAGAADEAETEMEAKTKEEA</sequence>
<dbReference type="Proteomes" id="UP000279259">
    <property type="component" value="Unassembled WGS sequence"/>
</dbReference>
<dbReference type="PANTHER" id="PTHR48022">
    <property type="entry name" value="PLASTIDIC GLUCOSE TRANSPORTER 4"/>
    <property type="match status" value="1"/>
</dbReference>
<evidence type="ECO:0000256" key="1">
    <source>
        <dbReference type="ARBA" id="ARBA00004141"/>
    </source>
</evidence>
<name>A0A427YI07_9TREE</name>
<evidence type="ECO:0000313" key="9">
    <source>
        <dbReference type="Proteomes" id="UP000279259"/>
    </source>
</evidence>
<dbReference type="GO" id="GO:0005351">
    <property type="term" value="F:carbohydrate:proton symporter activity"/>
    <property type="evidence" value="ECO:0007669"/>
    <property type="project" value="TreeGrafter"/>
</dbReference>
<accession>A0A427YI07</accession>
<evidence type="ECO:0000256" key="6">
    <source>
        <dbReference type="SAM" id="Phobius"/>
    </source>
</evidence>
<feature type="domain" description="Major facilitator superfamily (MFS) profile" evidence="7">
    <location>
        <begin position="14"/>
        <end position="471"/>
    </location>
</feature>
<feature type="transmembrane region" description="Helical" evidence="6">
    <location>
        <begin position="132"/>
        <end position="153"/>
    </location>
</feature>
<dbReference type="OrthoDB" id="6612291at2759"/>
<dbReference type="GO" id="GO:0016020">
    <property type="term" value="C:membrane"/>
    <property type="evidence" value="ECO:0007669"/>
    <property type="project" value="UniProtKB-SubCell"/>
</dbReference>
<dbReference type="InterPro" id="IPR050360">
    <property type="entry name" value="MFS_Sugar_Transporters"/>
</dbReference>
<protein>
    <recommendedName>
        <fullName evidence="7">Major facilitator superfamily (MFS) profile domain-containing protein</fullName>
    </recommendedName>
</protein>
<reference evidence="8 9" key="1">
    <citation type="submission" date="2018-11" db="EMBL/GenBank/DDBJ databases">
        <title>Genome sequence of Saitozyma podzolica DSM 27192.</title>
        <authorList>
            <person name="Aliyu H."/>
            <person name="Gorte O."/>
            <person name="Ochsenreither K."/>
        </authorList>
    </citation>
    <scope>NUCLEOTIDE SEQUENCE [LARGE SCALE GENOMIC DNA]</scope>
    <source>
        <strain evidence="8 9">DSM 27192</strain>
    </source>
</reference>
<keyword evidence="4 6" id="KW-1133">Transmembrane helix</keyword>
<evidence type="ECO:0000256" key="4">
    <source>
        <dbReference type="ARBA" id="ARBA00022989"/>
    </source>
</evidence>
<proteinExistence type="inferred from homology"/>
<feature type="transmembrane region" description="Helical" evidence="6">
    <location>
        <begin position="165"/>
        <end position="188"/>
    </location>
</feature>
<dbReference type="InterPro" id="IPR020846">
    <property type="entry name" value="MFS_dom"/>
</dbReference>
<dbReference type="PROSITE" id="PS50850">
    <property type="entry name" value="MFS"/>
    <property type="match status" value="1"/>
</dbReference>
<dbReference type="InterPro" id="IPR036259">
    <property type="entry name" value="MFS_trans_sf"/>
</dbReference>
<feature type="transmembrane region" description="Helical" evidence="6">
    <location>
        <begin position="414"/>
        <end position="436"/>
    </location>
</feature>
<dbReference type="Pfam" id="PF00083">
    <property type="entry name" value="Sugar_tr"/>
    <property type="match status" value="1"/>
</dbReference>
<keyword evidence="9" id="KW-1185">Reference proteome</keyword>
<feature type="transmembrane region" description="Helical" evidence="6">
    <location>
        <begin position="195"/>
        <end position="217"/>
    </location>
</feature>
<evidence type="ECO:0000313" key="8">
    <source>
        <dbReference type="EMBL" id="RSH90711.1"/>
    </source>
</evidence>
<feature type="transmembrane region" description="Helical" evidence="6">
    <location>
        <begin position="304"/>
        <end position="326"/>
    </location>
</feature>
<evidence type="ECO:0000259" key="7">
    <source>
        <dbReference type="PROSITE" id="PS50850"/>
    </source>
</evidence>